<protein>
    <submittedName>
        <fullName evidence="1">Uncharacterized protein</fullName>
    </submittedName>
</protein>
<proteinExistence type="predicted"/>
<accession>A0A1H2UX39</accession>
<evidence type="ECO:0000313" key="1">
    <source>
        <dbReference type="EMBL" id="SDW60635.1"/>
    </source>
</evidence>
<gene>
    <name evidence="1" type="ORF">SAMN04488041_102651</name>
</gene>
<dbReference type="STRING" id="60137.SAMN04488041_102651"/>
<dbReference type="EMBL" id="FNNB01000002">
    <property type="protein sequence ID" value="SDW60635.1"/>
    <property type="molecule type" value="Genomic_DNA"/>
</dbReference>
<dbReference type="GeneID" id="94021630"/>
<organism evidence="1 2">
    <name type="scientific">Sulfitobacter pontiacus</name>
    <dbReference type="NCBI Taxonomy" id="60137"/>
    <lineage>
        <taxon>Bacteria</taxon>
        <taxon>Pseudomonadati</taxon>
        <taxon>Pseudomonadota</taxon>
        <taxon>Alphaproteobacteria</taxon>
        <taxon>Rhodobacterales</taxon>
        <taxon>Roseobacteraceae</taxon>
        <taxon>Sulfitobacter</taxon>
    </lineage>
</organism>
<evidence type="ECO:0000313" key="2">
    <source>
        <dbReference type="Proteomes" id="UP000183076"/>
    </source>
</evidence>
<name>A0A1H2UX39_9RHOB</name>
<sequence length="126" mass="14977">MNEIQNSLNKRFRYASDEGDSWRILAAEGPVSGDCEDYSLTLVWLWERQSLLRFWWALVTFKYLFWHCRSPSGGGHLVVWCRGNGWTDNIQRKLVEKLPNGYRLRFPYLFPLVALKFLLRPLLRLL</sequence>
<dbReference type="RefSeq" id="WP_074635182.1">
    <property type="nucleotide sequence ID" value="NZ_CP160849.1"/>
</dbReference>
<reference evidence="2" key="1">
    <citation type="submission" date="2016-10" db="EMBL/GenBank/DDBJ databases">
        <authorList>
            <person name="Varghese N."/>
            <person name="Submissions S."/>
        </authorList>
    </citation>
    <scope>NUCLEOTIDE SEQUENCE [LARGE SCALE GENOMIC DNA]</scope>
    <source>
        <strain evidence="2">DSM 10014</strain>
    </source>
</reference>
<dbReference type="AlphaFoldDB" id="A0A1H2UX39"/>
<dbReference type="Gene3D" id="3.10.620.30">
    <property type="match status" value="1"/>
</dbReference>
<dbReference type="Proteomes" id="UP000183076">
    <property type="component" value="Unassembled WGS sequence"/>
</dbReference>